<evidence type="ECO:0000256" key="7">
    <source>
        <dbReference type="PROSITE-ProRule" id="PRU01240"/>
    </source>
</evidence>
<dbReference type="InterPro" id="IPR010259">
    <property type="entry name" value="S8pro/Inhibitor_I9"/>
</dbReference>
<dbReference type="Gene3D" id="3.30.70.80">
    <property type="entry name" value="Peptidase S8 propeptide/proteinase inhibitor I9"/>
    <property type="match status" value="1"/>
</dbReference>
<sequence length="766" mass="82096">MANTRMFSVLYPLLLAALVLNCNCDDKKLHIVYMGDRAQGDISITSNHHSMLHSVLGSASSAKQSLIYSYERSFNGFAAKLTEDEAASISEMNGVVSVIPNRMLKLHTTRSWDFMGFSKGKLGASQEGEVIIGLLDTGVWPEHPSFNDTGYGPPPAKWKGTCQTKNFTCNNKVVGARYYNSDNSYYDTDIPSPRDTEGHGTHTASTAAGIELPGTSFLGLAEGVARGGVPDARIAVYKVCWSSGCSVADILKAFDDAIADGVDIISVSLGSGYPSDYFDDPIAIGSFHAMKNGILTSNSAGNSGPDPVTVSNFAPWTLTVAASTIDRRFVANLVLGNGQFLTGISINTFDLNGTSYPLIWGGDAVNYTYGSSPDNAKYCENDALNLDMVAGKIVFCEDRSDGSTILLAKGVGIVMVGKTEINPEYAFSYPLPATLISPGDGKKVLDYIKSTKYPVATILVGETWKDAMAPRVVSFSSRGPSAISPDILKPDIAAPGVDILAGWSPLSPPSIYDQDTRSVYFNVISGTSMSCPHASATAAYVKAAHPDWSPAAIKSAIMTSAQIMDPRRHTDLEFAYGSGHINPAAAIDPGLVFNASETDYINFLCKQGYNTTTLMLVTGDNSTCANTTPGRAWDLNYPSFSLYVEDGQQIMGTFTRTVTNVGSPNSTYTATIYMPPLISVTVEPSILAFSAVGEVQSFTMKVTGPAIKQQPIMSGAITWSDGTHTVRTPLVVYNYFPGAPYNNYSDESKLMEKETVLRGSSKNHMH</sequence>
<feature type="chain" id="PRO_5043395074" description="Cucumisin" evidence="8">
    <location>
        <begin position="25"/>
        <end position="766"/>
    </location>
</feature>
<evidence type="ECO:0000256" key="6">
    <source>
        <dbReference type="PIRSR" id="PIRSR615500-1"/>
    </source>
</evidence>
<dbReference type="CDD" id="cd02120">
    <property type="entry name" value="PA_subtilisin_like"/>
    <property type="match status" value="1"/>
</dbReference>
<proteinExistence type="inferred from homology"/>
<dbReference type="Gene3D" id="3.40.50.200">
    <property type="entry name" value="Peptidase S8/S53 domain"/>
    <property type="match status" value="1"/>
</dbReference>
<dbReference type="Gene3D" id="2.60.40.2310">
    <property type="match status" value="1"/>
</dbReference>
<dbReference type="EMBL" id="WHWC01000010">
    <property type="protein sequence ID" value="KAG8374833.1"/>
    <property type="molecule type" value="Genomic_DNA"/>
</dbReference>
<feature type="domain" description="Inhibitor I9" evidence="10">
    <location>
        <begin position="30"/>
        <end position="107"/>
    </location>
</feature>
<evidence type="ECO:0000256" key="4">
    <source>
        <dbReference type="ARBA" id="ARBA00022801"/>
    </source>
</evidence>
<dbReference type="Pfam" id="PF17766">
    <property type="entry name" value="fn3_6"/>
    <property type="match status" value="1"/>
</dbReference>
<organism evidence="12 13">
    <name type="scientific">Buddleja alternifolia</name>
    <dbReference type="NCBI Taxonomy" id="168488"/>
    <lineage>
        <taxon>Eukaryota</taxon>
        <taxon>Viridiplantae</taxon>
        <taxon>Streptophyta</taxon>
        <taxon>Embryophyta</taxon>
        <taxon>Tracheophyta</taxon>
        <taxon>Spermatophyta</taxon>
        <taxon>Magnoliopsida</taxon>
        <taxon>eudicotyledons</taxon>
        <taxon>Gunneridae</taxon>
        <taxon>Pentapetalae</taxon>
        <taxon>asterids</taxon>
        <taxon>lamiids</taxon>
        <taxon>Lamiales</taxon>
        <taxon>Scrophulariaceae</taxon>
        <taxon>Buddlejeae</taxon>
        <taxon>Buddleja</taxon>
    </lineage>
</organism>
<dbReference type="FunFam" id="3.30.70.80:FF:000002">
    <property type="entry name" value="Subtilisin-like protease SBT5.3"/>
    <property type="match status" value="1"/>
</dbReference>
<dbReference type="PROSITE" id="PS00138">
    <property type="entry name" value="SUBTILASE_SER"/>
    <property type="match status" value="1"/>
</dbReference>
<evidence type="ECO:0008006" key="14">
    <source>
        <dbReference type="Google" id="ProtNLM"/>
    </source>
</evidence>
<dbReference type="Pfam" id="PF00082">
    <property type="entry name" value="Peptidase_S8"/>
    <property type="match status" value="1"/>
</dbReference>
<feature type="domain" description="Peptidase S8/S53" evidence="9">
    <location>
        <begin position="129"/>
        <end position="579"/>
    </location>
</feature>
<dbReference type="AlphaFoldDB" id="A0AAV6WWW6"/>
<reference evidence="12" key="1">
    <citation type="submission" date="2019-10" db="EMBL/GenBank/DDBJ databases">
        <authorList>
            <person name="Zhang R."/>
            <person name="Pan Y."/>
            <person name="Wang J."/>
            <person name="Ma R."/>
            <person name="Yu S."/>
        </authorList>
    </citation>
    <scope>NUCLEOTIDE SEQUENCE</scope>
    <source>
        <strain evidence="12">LA-IB0</strain>
        <tissue evidence="12">Leaf</tissue>
    </source>
</reference>
<feature type="domain" description="Subtilisin-like protease fibronectin type-III" evidence="11">
    <location>
        <begin position="634"/>
        <end position="732"/>
    </location>
</feature>
<keyword evidence="13" id="KW-1185">Reference proteome</keyword>
<keyword evidence="5 7" id="KW-0720">Serine protease</keyword>
<evidence type="ECO:0000256" key="8">
    <source>
        <dbReference type="SAM" id="SignalP"/>
    </source>
</evidence>
<keyword evidence="4 7" id="KW-0378">Hydrolase</keyword>
<keyword evidence="3 8" id="KW-0732">Signal</keyword>
<evidence type="ECO:0000259" key="9">
    <source>
        <dbReference type="Pfam" id="PF00082"/>
    </source>
</evidence>
<dbReference type="PANTHER" id="PTHR10795">
    <property type="entry name" value="PROPROTEIN CONVERTASE SUBTILISIN/KEXIN"/>
    <property type="match status" value="1"/>
</dbReference>
<evidence type="ECO:0000313" key="12">
    <source>
        <dbReference type="EMBL" id="KAG8374833.1"/>
    </source>
</evidence>
<dbReference type="PRINTS" id="PR00723">
    <property type="entry name" value="SUBTILISIN"/>
</dbReference>
<dbReference type="SUPFAM" id="SSF52743">
    <property type="entry name" value="Subtilisin-like"/>
    <property type="match status" value="1"/>
</dbReference>
<evidence type="ECO:0000313" key="13">
    <source>
        <dbReference type="Proteomes" id="UP000826271"/>
    </source>
</evidence>
<feature type="active site" description="Charge relay system" evidence="6 7">
    <location>
        <position position="528"/>
    </location>
</feature>
<dbReference type="Proteomes" id="UP000826271">
    <property type="component" value="Unassembled WGS sequence"/>
</dbReference>
<dbReference type="PROSITE" id="PS51892">
    <property type="entry name" value="SUBTILASE"/>
    <property type="match status" value="1"/>
</dbReference>
<dbReference type="InterPro" id="IPR037045">
    <property type="entry name" value="S8pro/Inhibitor_I9_sf"/>
</dbReference>
<feature type="active site" description="Charge relay system" evidence="6 7">
    <location>
        <position position="136"/>
    </location>
</feature>
<feature type="active site" description="Charge relay system" evidence="6 7">
    <location>
        <position position="199"/>
    </location>
</feature>
<feature type="signal peptide" evidence="8">
    <location>
        <begin position="1"/>
        <end position="24"/>
    </location>
</feature>
<dbReference type="InterPro" id="IPR023828">
    <property type="entry name" value="Peptidase_S8_Ser-AS"/>
</dbReference>
<dbReference type="InterPro" id="IPR000209">
    <property type="entry name" value="Peptidase_S8/S53_dom"/>
</dbReference>
<dbReference type="InterPro" id="IPR015500">
    <property type="entry name" value="Peptidase_S8_subtilisin-rel"/>
</dbReference>
<dbReference type="GO" id="GO:0004252">
    <property type="term" value="F:serine-type endopeptidase activity"/>
    <property type="evidence" value="ECO:0007669"/>
    <property type="project" value="UniProtKB-UniRule"/>
</dbReference>
<accession>A0AAV6WWW6</accession>
<dbReference type="InterPro" id="IPR041469">
    <property type="entry name" value="Subtilisin-like_FN3"/>
</dbReference>
<evidence type="ECO:0000256" key="3">
    <source>
        <dbReference type="ARBA" id="ARBA00022729"/>
    </source>
</evidence>
<dbReference type="InterPro" id="IPR036852">
    <property type="entry name" value="Peptidase_S8/S53_dom_sf"/>
</dbReference>
<dbReference type="Pfam" id="PF05922">
    <property type="entry name" value="Inhibitor_I9"/>
    <property type="match status" value="1"/>
</dbReference>
<dbReference type="FunFam" id="3.40.50.200:FF:000006">
    <property type="entry name" value="Subtilisin-like protease SBT1.5"/>
    <property type="match status" value="1"/>
</dbReference>
<dbReference type="InterPro" id="IPR034197">
    <property type="entry name" value="Peptidases_S8_3"/>
</dbReference>
<comment type="caution">
    <text evidence="12">The sequence shown here is derived from an EMBL/GenBank/DDBJ whole genome shotgun (WGS) entry which is preliminary data.</text>
</comment>
<evidence type="ECO:0000259" key="11">
    <source>
        <dbReference type="Pfam" id="PF17766"/>
    </source>
</evidence>
<evidence type="ECO:0000256" key="1">
    <source>
        <dbReference type="ARBA" id="ARBA00011073"/>
    </source>
</evidence>
<dbReference type="GO" id="GO:0006508">
    <property type="term" value="P:proteolysis"/>
    <property type="evidence" value="ECO:0007669"/>
    <property type="project" value="UniProtKB-KW"/>
</dbReference>
<keyword evidence="2 7" id="KW-0645">Protease</keyword>
<name>A0AAV6WWW6_9LAMI</name>
<gene>
    <name evidence="12" type="ORF">BUALT_Bualt10G0036600</name>
</gene>
<comment type="similarity">
    <text evidence="1 7">Belongs to the peptidase S8 family.</text>
</comment>
<dbReference type="Gene3D" id="3.50.30.30">
    <property type="match status" value="1"/>
</dbReference>
<evidence type="ECO:0000256" key="2">
    <source>
        <dbReference type="ARBA" id="ARBA00022670"/>
    </source>
</evidence>
<evidence type="ECO:0000259" key="10">
    <source>
        <dbReference type="Pfam" id="PF05922"/>
    </source>
</evidence>
<protein>
    <recommendedName>
        <fullName evidence="14">Cucumisin</fullName>
    </recommendedName>
</protein>
<dbReference type="FunFam" id="2.60.40.2310:FF:000001">
    <property type="entry name" value="Subtilisin-like protease SBT1.5"/>
    <property type="match status" value="1"/>
</dbReference>
<dbReference type="CDD" id="cd04852">
    <property type="entry name" value="Peptidases_S8_3"/>
    <property type="match status" value="1"/>
</dbReference>
<dbReference type="InterPro" id="IPR045051">
    <property type="entry name" value="SBT"/>
</dbReference>
<evidence type="ECO:0000256" key="5">
    <source>
        <dbReference type="ARBA" id="ARBA00022825"/>
    </source>
</evidence>